<keyword evidence="5 6" id="KW-0949">S-adenosyl-L-methionine</keyword>
<dbReference type="PANTHER" id="PTHR31760">
    <property type="entry name" value="S-ADENOSYL-L-METHIONINE-DEPENDENT METHYLTRANSFERASES SUPERFAMILY PROTEIN"/>
    <property type="match status" value="1"/>
</dbReference>
<name>A0A4R8H809_9FIRM</name>
<dbReference type="FunFam" id="3.40.50.150:FF:000041">
    <property type="entry name" value="Ribosomal RNA small subunit methyltransferase G"/>
    <property type="match status" value="1"/>
</dbReference>
<keyword evidence="3 6" id="KW-0489">Methyltransferase</keyword>
<dbReference type="PIRSF" id="PIRSF003078">
    <property type="entry name" value="GidB"/>
    <property type="match status" value="1"/>
</dbReference>
<protein>
    <recommendedName>
        <fullName evidence="6">Ribosomal RNA small subunit methyltransferase G</fullName>
        <ecNumber evidence="6">2.1.1.-</ecNumber>
    </recommendedName>
    <alternativeName>
        <fullName evidence="6">16S rRNA 7-methylguanosine methyltransferase</fullName>
        <shortName evidence="6">16S rRNA m7G methyltransferase</shortName>
    </alternativeName>
</protein>
<sequence length="238" mass="27014">MNYKHKLIEGAKDYGIDLSNRQVEQFITYMNILNEWNQKMNLTGLEEPEDIIIKHFLDSISCIDGMNLTGNEKIIDVGTGAGFPGLPLKIIYPDLELTLLDSLQKRIRFLEHVSTELGLDNVECIHGRAEDYGQDNSYREKYDYVVARAVASLEVLSEYTLPFVKVGGCFISQRGTNVKDEVIESTEAVETLGGRFEDIIEIDLPYSDAERHLVIISKLSKTPNKYPRRAGMPKKRPL</sequence>
<dbReference type="InterPro" id="IPR029063">
    <property type="entry name" value="SAM-dependent_MTases_sf"/>
</dbReference>
<proteinExistence type="inferred from homology"/>
<comment type="subcellular location">
    <subcellularLocation>
        <location evidence="6">Cytoplasm</location>
    </subcellularLocation>
</comment>
<dbReference type="InterPro" id="IPR003682">
    <property type="entry name" value="rRNA_ssu_MeTfrase_G"/>
</dbReference>
<dbReference type="PANTHER" id="PTHR31760:SF0">
    <property type="entry name" value="S-ADENOSYL-L-METHIONINE-DEPENDENT METHYLTRANSFERASES SUPERFAMILY PROTEIN"/>
    <property type="match status" value="1"/>
</dbReference>
<dbReference type="SUPFAM" id="SSF53335">
    <property type="entry name" value="S-adenosyl-L-methionine-dependent methyltransferases"/>
    <property type="match status" value="1"/>
</dbReference>
<keyword evidence="8" id="KW-1185">Reference proteome</keyword>
<dbReference type="EC" id="2.1.1.-" evidence="6"/>
<accession>A0A4R8H809</accession>
<comment type="caution">
    <text evidence="6">Lacks conserved residue(s) required for the propagation of feature annotation.</text>
</comment>
<comment type="caution">
    <text evidence="7">The sequence shown here is derived from an EMBL/GenBank/DDBJ whole genome shotgun (WGS) entry which is preliminary data.</text>
</comment>
<evidence type="ECO:0000313" key="8">
    <source>
        <dbReference type="Proteomes" id="UP000295832"/>
    </source>
</evidence>
<feature type="binding site" evidence="6">
    <location>
        <begin position="129"/>
        <end position="130"/>
    </location>
    <ligand>
        <name>S-adenosyl-L-methionine</name>
        <dbReference type="ChEBI" id="CHEBI:59789"/>
    </ligand>
</feature>
<evidence type="ECO:0000256" key="5">
    <source>
        <dbReference type="ARBA" id="ARBA00022691"/>
    </source>
</evidence>
<feature type="binding site" evidence="6">
    <location>
        <position position="148"/>
    </location>
    <ligand>
        <name>S-adenosyl-L-methionine</name>
        <dbReference type="ChEBI" id="CHEBI:59789"/>
    </ligand>
</feature>
<evidence type="ECO:0000256" key="6">
    <source>
        <dbReference type="HAMAP-Rule" id="MF_00074"/>
    </source>
</evidence>
<comment type="similarity">
    <text evidence="6">Belongs to the methyltransferase superfamily. RNA methyltransferase RsmG family.</text>
</comment>
<dbReference type="RefSeq" id="WP_134116296.1">
    <property type="nucleotide sequence ID" value="NZ_SOEG01000010.1"/>
</dbReference>
<dbReference type="Proteomes" id="UP000295832">
    <property type="component" value="Unassembled WGS sequence"/>
</dbReference>
<dbReference type="STRING" id="926561.GCA_000379025_02247"/>
<evidence type="ECO:0000256" key="2">
    <source>
        <dbReference type="ARBA" id="ARBA00022552"/>
    </source>
</evidence>
<evidence type="ECO:0000313" key="7">
    <source>
        <dbReference type="EMBL" id="TDX51775.1"/>
    </source>
</evidence>
<dbReference type="Pfam" id="PF02527">
    <property type="entry name" value="GidB"/>
    <property type="match status" value="1"/>
</dbReference>
<dbReference type="CDD" id="cd02440">
    <property type="entry name" value="AdoMet_MTases"/>
    <property type="match status" value="1"/>
</dbReference>
<dbReference type="GO" id="GO:0005829">
    <property type="term" value="C:cytosol"/>
    <property type="evidence" value="ECO:0007669"/>
    <property type="project" value="TreeGrafter"/>
</dbReference>
<dbReference type="EMBL" id="SOEG01000010">
    <property type="protein sequence ID" value="TDX51775.1"/>
    <property type="molecule type" value="Genomic_DNA"/>
</dbReference>
<dbReference type="AlphaFoldDB" id="A0A4R8H809"/>
<dbReference type="HAMAP" id="MF_00074">
    <property type="entry name" value="16SrRNA_methyltr_G"/>
    <property type="match status" value="1"/>
</dbReference>
<dbReference type="GO" id="GO:0070043">
    <property type="term" value="F:rRNA (guanine-N7-)-methyltransferase activity"/>
    <property type="evidence" value="ECO:0007669"/>
    <property type="project" value="UniProtKB-UniRule"/>
</dbReference>
<feature type="binding site" evidence="6">
    <location>
        <position position="78"/>
    </location>
    <ligand>
        <name>S-adenosyl-L-methionine</name>
        <dbReference type="ChEBI" id="CHEBI:59789"/>
    </ligand>
</feature>
<feature type="binding site" evidence="6">
    <location>
        <position position="83"/>
    </location>
    <ligand>
        <name>S-adenosyl-L-methionine</name>
        <dbReference type="ChEBI" id="CHEBI:59789"/>
    </ligand>
</feature>
<evidence type="ECO:0000256" key="4">
    <source>
        <dbReference type="ARBA" id="ARBA00022679"/>
    </source>
</evidence>
<dbReference type="Gene3D" id="3.40.50.150">
    <property type="entry name" value="Vaccinia Virus protein VP39"/>
    <property type="match status" value="1"/>
</dbReference>
<dbReference type="NCBIfam" id="TIGR00138">
    <property type="entry name" value="rsmG_gidB"/>
    <property type="match status" value="1"/>
</dbReference>
<keyword evidence="2 6" id="KW-0698">rRNA processing</keyword>
<keyword evidence="1 6" id="KW-0963">Cytoplasm</keyword>
<evidence type="ECO:0000256" key="3">
    <source>
        <dbReference type="ARBA" id="ARBA00022603"/>
    </source>
</evidence>
<organism evidence="7 8">
    <name type="scientific">Orenia marismortui</name>
    <dbReference type="NCBI Taxonomy" id="46469"/>
    <lineage>
        <taxon>Bacteria</taxon>
        <taxon>Bacillati</taxon>
        <taxon>Bacillota</taxon>
        <taxon>Clostridia</taxon>
        <taxon>Halanaerobiales</taxon>
        <taxon>Halobacteroidaceae</taxon>
        <taxon>Orenia</taxon>
    </lineage>
</organism>
<gene>
    <name evidence="6" type="primary">rsmG</name>
    <name evidence="7" type="ORF">C7959_11019</name>
</gene>
<evidence type="ECO:0000256" key="1">
    <source>
        <dbReference type="ARBA" id="ARBA00022490"/>
    </source>
</evidence>
<keyword evidence="4 6" id="KW-0808">Transferase</keyword>
<reference evidence="7 8" key="1">
    <citation type="submission" date="2019-03" db="EMBL/GenBank/DDBJ databases">
        <title>Subsurface microbial communities from deep shales in Ohio and West Virginia, USA.</title>
        <authorList>
            <person name="Wrighton K."/>
        </authorList>
    </citation>
    <scope>NUCLEOTIDE SEQUENCE [LARGE SCALE GENOMIC DNA]</scope>
    <source>
        <strain evidence="7 8">MSL 6dP</strain>
    </source>
</reference>
<comment type="function">
    <text evidence="6">Specifically methylates the N7 position of a guanine in 16S rRNA.</text>
</comment>